<reference evidence="5" key="1">
    <citation type="submission" date="2018-06" db="EMBL/GenBank/DDBJ databases">
        <authorList>
            <person name="Zhirakovskaya E."/>
        </authorList>
    </citation>
    <scope>NUCLEOTIDE SEQUENCE</scope>
</reference>
<dbReference type="SUPFAM" id="SSF48498">
    <property type="entry name" value="Tetracyclin repressor-like, C-terminal domain"/>
    <property type="match status" value="1"/>
</dbReference>
<dbReference type="InterPro" id="IPR001647">
    <property type="entry name" value="HTH_TetR"/>
</dbReference>
<proteinExistence type="predicted"/>
<dbReference type="SUPFAM" id="SSF46689">
    <property type="entry name" value="Homeodomain-like"/>
    <property type="match status" value="1"/>
</dbReference>
<dbReference type="GO" id="GO:0003677">
    <property type="term" value="F:DNA binding"/>
    <property type="evidence" value="ECO:0007669"/>
    <property type="project" value="UniProtKB-KW"/>
</dbReference>
<dbReference type="EMBL" id="UOEC01000181">
    <property type="protein sequence ID" value="VAW00956.1"/>
    <property type="molecule type" value="Genomic_DNA"/>
</dbReference>
<accession>A0A3B0T1X4</accession>
<dbReference type="PANTHER" id="PTHR47506">
    <property type="entry name" value="TRANSCRIPTIONAL REGULATORY PROTEIN"/>
    <property type="match status" value="1"/>
</dbReference>
<evidence type="ECO:0000256" key="1">
    <source>
        <dbReference type="ARBA" id="ARBA00023015"/>
    </source>
</evidence>
<evidence type="ECO:0000259" key="4">
    <source>
        <dbReference type="PROSITE" id="PS50977"/>
    </source>
</evidence>
<evidence type="ECO:0000256" key="3">
    <source>
        <dbReference type="ARBA" id="ARBA00023163"/>
    </source>
</evidence>
<dbReference type="Pfam" id="PF00440">
    <property type="entry name" value="TetR_N"/>
    <property type="match status" value="1"/>
</dbReference>
<dbReference type="PANTHER" id="PTHR47506:SF6">
    <property type="entry name" value="HTH-TYPE TRANSCRIPTIONAL REPRESSOR NEMR"/>
    <property type="match status" value="1"/>
</dbReference>
<dbReference type="AlphaFoldDB" id="A0A3B0T1X4"/>
<keyword evidence="3" id="KW-0804">Transcription</keyword>
<organism evidence="5">
    <name type="scientific">hydrothermal vent metagenome</name>
    <dbReference type="NCBI Taxonomy" id="652676"/>
    <lineage>
        <taxon>unclassified sequences</taxon>
        <taxon>metagenomes</taxon>
        <taxon>ecological metagenomes</taxon>
    </lineage>
</organism>
<evidence type="ECO:0000256" key="2">
    <source>
        <dbReference type="ARBA" id="ARBA00023125"/>
    </source>
</evidence>
<dbReference type="InterPro" id="IPR036271">
    <property type="entry name" value="Tet_transcr_reg_TetR-rel_C_sf"/>
</dbReference>
<dbReference type="Gene3D" id="1.10.357.10">
    <property type="entry name" value="Tetracycline Repressor, domain 2"/>
    <property type="match status" value="1"/>
</dbReference>
<feature type="domain" description="HTH tetR-type" evidence="4">
    <location>
        <begin position="8"/>
        <end position="68"/>
    </location>
</feature>
<protein>
    <submittedName>
        <fullName evidence="5">Transcriptional regulator, AcrR family</fullName>
    </submittedName>
</protein>
<evidence type="ECO:0000313" key="5">
    <source>
        <dbReference type="EMBL" id="VAW00956.1"/>
    </source>
</evidence>
<name>A0A3B0T1X4_9ZZZZ</name>
<dbReference type="PROSITE" id="PS50977">
    <property type="entry name" value="HTH_TETR_2"/>
    <property type="match status" value="1"/>
</dbReference>
<keyword evidence="2" id="KW-0238">DNA-binding</keyword>
<dbReference type="InterPro" id="IPR009057">
    <property type="entry name" value="Homeodomain-like_sf"/>
</dbReference>
<gene>
    <name evidence="5" type="ORF">MNBD_ALPHA08-1207</name>
</gene>
<sequence length="189" mass="20771">MVTTTKSVDTRARLMNVAENRIRSDGYHAMSFRDLADDLGIKSSSVHYHFRRKEDLVVAVVERYSENFFAQLDEMTANAKTTTERLKALCIIYRAAFTADGHVCLCGVLGAEKNGLPQNVTEAVTKFLTANVNWVASSLGPEMSKQRRQAQAEYIVATLQGALILTKNLTGLDVFDRIAGQLVGAGSKP</sequence>
<keyword evidence="1" id="KW-0805">Transcription regulation</keyword>